<dbReference type="PROSITE" id="PS51714">
    <property type="entry name" value="G_BMS1"/>
    <property type="match status" value="1"/>
</dbReference>
<dbReference type="GO" id="GO:0003924">
    <property type="term" value="F:GTPase activity"/>
    <property type="evidence" value="ECO:0007669"/>
    <property type="project" value="TreeGrafter"/>
</dbReference>
<dbReference type="PANTHER" id="PTHR12858">
    <property type="entry name" value="RIBOSOME BIOGENESIS PROTEIN"/>
    <property type="match status" value="1"/>
</dbReference>
<dbReference type="Pfam" id="PF22298">
    <property type="entry name" value="Tsr1_G-like"/>
    <property type="match status" value="1"/>
</dbReference>
<feature type="domain" description="Bms1-type G" evidence="8">
    <location>
        <begin position="84"/>
        <end position="249"/>
    </location>
</feature>
<dbReference type="InterPro" id="IPR012948">
    <property type="entry name" value="AARP2CN"/>
</dbReference>
<sequence length="836" mass="96072">MADQVFHRPGPLKQTNKPHKTGRHRSKGAIDNAMKGKMAEKTISHKHRQIQRREQRRNQMNQLRKAKREEVLATKRQLGGQNTAPFLICVLPMHLQIDPKSALTILENCDAEALVERTSTGVTYVNIPRFKQRFAFIIPPVGRGNELAILDYLKVCDTTLMLTSAAMGENEVFDKWGHRMYNMMSAQGIPTPIAALMDLESLNPKARTPAKAAAQKFISKLLPKEKIVQLDTNSDGLNIIRRIGGQKKNVLHNRNNRAHLLGDHVEFIENAESSEQTAELKITGFLRGLPLDVNRLVHIVGLGDFQMSQIIATSDPYKFEKCLEKHVCIVAKADASKQTSLQSENIPDPMDSEQTWPTEEEIQEAEKEAKKMKLIKRVPKGYSEYQTAWIPDIESIEEEEECSDGDIDGEVEKMDSEDDEFMSCDDKSFGDESEKPDSDTQEYIDSASVSDAAVNDEKYDLEMDYQEERETLNKIKEARADHLWPDEIDTPFDIPACTRFQKFRGLESFRFENTKLLLAALLDVHFISYSRTSPWDPKENLPSDYARIYQFQNFDRTKRRILSESKEISGAMPGWYITICIRNVCKDKWESFKSARQTDNVVVYGLLQHEHKMSVMNVVLKRTPDSEVPIKSKERLIVQCGYRRFIVNPIFSQHTNGNKHKAGLLLTFISWKIFNSKICFERYFRPHTTICATFYAPIQFPPAPILAFKINPDSTLALVARGCLLSCNPDRIILKRVALSGVPMRINRKSATIRYMFFNKEDVEYFKPVKLRTKCGRVGHIKESLGTHGHMKCVFDGQLRSYDTVFMYLYKRVYPKWTYNDCLISCEEDEKEQMQK</sequence>
<dbReference type="STRING" id="7398.A0A1A9Z3I8"/>
<dbReference type="GO" id="GO:0000479">
    <property type="term" value="P:endonucleolytic cleavage of tricistronic rRNA transcript (SSU-rRNA, 5.8S rRNA, LSU-rRNA)"/>
    <property type="evidence" value="ECO:0007669"/>
    <property type="project" value="TreeGrafter"/>
</dbReference>
<dbReference type="Proteomes" id="UP000092445">
    <property type="component" value="Unassembled WGS sequence"/>
</dbReference>
<evidence type="ECO:0000259" key="8">
    <source>
        <dbReference type="PROSITE" id="PS51714"/>
    </source>
</evidence>
<keyword evidence="3" id="KW-0539">Nucleus</keyword>
<evidence type="ECO:0000313" key="10">
    <source>
        <dbReference type="Proteomes" id="UP000092445"/>
    </source>
</evidence>
<feature type="compositionally biased region" description="Basic and acidic residues" evidence="7">
    <location>
        <begin position="424"/>
        <end position="438"/>
    </location>
</feature>
<dbReference type="AlphaFoldDB" id="A0A1A9Z3I8"/>
<evidence type="ECO:0000256" key="2">
    <source>
        <dbReference type="ARBA" id="ARBA00022517"/>
    </source>
</evidence>
<dbReference type="GO" id="GO:0005730">
    <property type="term" value="C:nucleolus"/>
    <property type="evidence" value="ECO:0007669"/>
    <property type="project" value="UniProtKB-SubCell"/>
</dbReference>
<dbReference type="InterPro" id="IPR039761">
    <property type="entry name" value="Bms1/Tsr1"/>
</dbReference>
<reference evidence="9" key="2">
    <citation type="submission" date="2020-05" db="UniProtKB">
        <authorList>
            <consortium name="EnsemblMetazoa"/>
        </authorList>
    </citation>
    <scope>IDENTIFICATION</scope>
    <source>
        <strain evidence="9">IAEA</strain>
    </source>
</reference>
<organism evidence="9 10">
    <name type="scientific">Glossina pallidipes</name>
    <name type="common">Tsetse fly</name>
    <dbReference type="NCBI Taxonomy" id="7398"/>
    <lineage>
        <taxon>Eukaryota</taxon>
        <taxon>Metazoa</taxon>
        <taxon>Ecdysozoa</taxon>
        <taxon>Arthropoda</taxon>
        <taxon>Hexapoda</taxon>
        <taxon>Insecta</taxon>
        <taxon>Pterygota</taxon>
        <taxon>Neoptera</taxon>
        <taxon>Endopterygota</taxon>
        <taxon>Diptera</taxon>
        <taxon>Brachycera</taxon>
        <taxon>Muscomorpha</taxon>
        <taxon>Hippoboscoidea</taxon>
        <taxon>Glossinidae</taxon>
        <taxon>Glossina</taxon>
    </lineage>
</organism>
<feature type="compositionally biased region" description="Basic residues" evidence="7">
    <location>
        <begin position="16"/>
        <end position="27"/>
    </location>
</feature>
<evidence type="ECO:0000256" key="7">
    <source>
        <dbReference type="SAM" id="MobiDB-lite"/>
    </source>
</evidence>
<dbReference type="EnsemblMetazoa" id="GPAI002810-RA">
    <property type="protein sequence ID" value="GPAI002810-PA"/>
    <property type="gene ID" value="GPAI002810"/>
</dbReference>
<dbReference type="VEuPathDB" id="VectorBase:GPAI002810"/>
<dbReference type="SMART" id="SM01362">
    <property type="entry name" value="DUF663"/>
    <property type="match status" value="1"/>
</dbReference>
<dbReference type="Pfam" id="PF08142">
    <property type="entry name" value="AARP2CN"/>
    <property type="match status" value="1"/>
</dbReference>
<dbReference type="GO" id="GO:0034511">
    <property type="term" value="F:U3 snoRNA binding"/>
    <property type="evidence" value="ECO:0007669"/>
    <property type="project" value="TreeGrafter"/>
</dbReference>
<dbReference type="SMART" id="SM00785">
    <property type="entry name" value="AARP2CN"/>
    <property type="match status" value="1"/>
</dbReference>
<dbReference type="PANTHER" id="PTHR12858:SF1">
    <property type="entry name" value="PRE-RRNA-PROCESSING PROTEIN TSR1 HOMOLOG"/>
    <property type="match status" value="1"/>
</dbReference>
<comment type="similarity">
    <text evidence="5">Belongs to the TRAFAC class translation factor GTPase superfamily. Bms1-like GTPase family. TSR1 subfamily.</text>
</comment>
<proteinExistence type="inferred from homology"/>
<evidence type="ECO:0000256" key="6">
    <source>
        <dbReference type="ARBA" id="ARBA00040070"/>
    </source>
</evidence>
<evidence type="ECO:0000256" key="1">
    <source>
        <dbReference type="ARBA" id="ARBA00004604"/>
    </source>
</evidence>
<dbReference type="GO" id="GO:0030688">
    <property type="term" value="C:preribosome, small subunit precursor"/>
    <property type="evidence" value="ECO:0007669"/>
    <property type="project" value="TreeGrafter"/>
</dbReference>
<feature type="compositionally biased region" description="Acidic residues" evidence="7">
    <location>
        <begin position="394"/>
        <end position="423"/>
    </location>
</feature>
<keyword evidence="10" id="KW-1185">Reference proteome</keyword>
<evidence type="ECO:0000256" key="4">
    <source>
        <dbReference type="ARBA" id="ARBA00037087"/>
    </source>
</evidence>
<evidence type="ECO:0000256" key="5">
    <source>
        <dbReference type="ARBA" id="ARBA00038288"/>
    </source>
</evidence>
<dbReference type="GO" id="GO:0005525">
    <property type="term" value="F:GTP binding"/>
    <property type="evidence" value="ECO:0007669"/>
    <property type="project" value="TreeGrafter"/>
</dbReference>
<feature type="region of interest" description="Disordered" evidence="7">
    <location>
        <begin position="340"/>
        <end position="367"/>
    </location>
</feature>
<evidence type="ECO:0000256" key="3">
    <source>
        <dbReference type="ARBA" id="ARBA00023242"/>
    </source>
</evidence>
<dbReference type="InterPro" id="IPR007034">
    <property type="entry name" value="BMS1_TSR1_C"/>
</dbReference>
<comment type="function">
    <text evidence="4">Required during maturation of the 40S ribosomal subunit in the nucleolus.</text>
</comment>
<comment type="subcellular location">
    <subcellularLocation>
        <location evidence="1">Nucleus</location>
        <location evidence="1">Nucleolus</location>
    </subcellularLocation>
</comment>
<name>A0A1A9Z3I8_GLOPL</name>
<accession>A0A1A9Z3I8</accession>
<reference evidence="10" key="1">
    <citation type="submission" date="2014-03" db="EMBL/GenBank/DDBJ databases">
        <authorList>
            <person name="Aksoy S."/>
            <person name="Warren W."/>
            <person name="Wilson R.K."/>
        </authorList>
    </citation>
    <scope>NUCLEOTIDE SEQUENCE [LARGE SCALE GENOMIC DNA]</scope>
    <source>
        <strain evidence="10">IAEA</strain>
    </source>
</reference>
<feature type="region of interest" description="Disordered" evidence="7">
    <location>
        <begin position="391"/>
        <end position="449"/>
    </location>
</feature>
<dbReference type="Pfam" id="PF04950">
    <property type="entry name" value="RIBIOP_C"/>
    <property type="match status" value="1"/>
</dbReference>
<dbReference type="GO" id="GO:0000462">
    <property type="term" value="P:maturation of SSU-rRNA from tricistronic rRNA transcript (SSU-rRNA, 5.8S rRNA, LSU-rRNA)"/>
    <property type="evidence" value="ECO:0007669"/>
    <property type="project" value="TreeGrafter"/>
</dbReference>
<feature type="region of interest" description="Disordered" evidence="7">
    <location>
        <begin position="1"/>
        <end position="29"/>
    </location>
</feature>
<dbReference type="InterPro" id="IPR030387">
    <property type="entry name" value="G_Bms1/Tsr1_dom"/>
</dbReference>
<keyword evidence="2" id="KW-0690">Ribosome biogenesis</keyword>
<protein>
    <recommendedName>
        <fullName evidence="6">Pre-rRNA-processing protein TSR1 homolog</fullName>
    </recommendedName>
</protein>
<evidence type="ECO:0000313" key="9">
    <source>
        <dbReference type="EnsemblMetazoa" id="GPAI002810-PA"/>
    </source>
</evidence>